<evidence type="ECO:0000313" key="2">
    <source>
        <dbReference type="EMBL" id="CEM17713.1"/>
    </source>
</evidence>
<sequence>MCAYRLEEMGSLPEYFMKQCRPLNQRIASDHVLIDEAFEKVWEFPQTTIRERKVTRGNDFVGDVRLDFEYNGAERTLCRVCGKHVLKQKFATNHYQNSWGCWLEVVRRLNIPENERSPEPPSPAPPPPSPSAQSSTGRSKRRHASLDPTEVIDGMVTSEAHSLYEKAHVSATQELLNYAAAAAAAAAGAAEGGQCPPAARYEDSVYVDTLLEGNPTIDPFFRVEMFFPNAMVANRSSNFNYSYIKLRFNRAGAHFLRHLFVDDHEFLIDFGDGILAQGRRFTLREADPQQLSSNHDDPDFDSVVNQGFAFIRTVVPQKPPGSVRIRVRIPQNTCHYYEAMAPEGMVFSYQTAEEYCQSSLPASLLPHHPPIIQLSTSGGSSSPSPSAPSDTRTPVAQPWSPSTPIPSPQQTRGNTLQPPGTLLQGVRSVPGSPSTSPLHRNNNNNNNNNGPAFPRISNISDLMGHLPIDPTIFPISRAKSAPPGSPVGSRSPVGSPRMVRRRIEMASDGGADTPPVMGVNHHEHVPQLSVLPPPADGPLQELSAPPTSPFLQMQHVQAALQLQQQQLAPEQEMMQPYTGEDMHTKVAGGSSYGRPLPYIKSEYVGDEEEDDHMALDVGTMIGPIVPTLPTSPPSIDHRIGAPAIGYGEGDDDRGAFEQHRVSFQTEAGDERMDGGME</sequence>
<dbReference type="OrthoDB" id="387569at2759"/>
<protein>
    <submittedName>
        <fullName evidence="2">Uncharacterized protein</fullName>
    </submittedName>
</protein>
<evidence type="ECO:0000256" key="1">
    <source>
        <dbReference type="SAM" id="MobiDB-lite"/>
    </source>
</evidence>
<feature type="region of interest" description="Disordered" evidence="1">
    <location>
        <begin position="113"/>
        <end position="149"/>
    </location>
</feature>
<name>A0A0G4FTB1_VITBC</name>
<dbReference type="PhylomeDB" id="A0A0G4FTB1"/>
<feature type="region of interest" description="Disordered" evidence="1">
    <location>
        <begin position="474"/>
        <end position="496"/>
    </location>
</feature>
<accession>A0A0G4FTB1</accession>
<dbReference type="AlphaFoldDB" id="A0A0G4FTB1"/>
<dbReference type="EMBL" id="CDMY01000494">
    <property type="protein sequence ID" value="CEM17713.1"/>
    <property type="molecule type" value="Genomic_DNA"/>
</dbReference>
<proteinExistence type="predicted"/>
<feature type="compositionally biased region" description="Polar residues" evidence="1">
    <location>
        <begin position="431"/>
        <end position="440"/>
    </location>
</feature>
<evidence type="ECO:0000313" key="3">
    <source>
        <dbReference type="Proteomes" id="UP000041254"/>
    </source>
</evidence>
<organism evidence="2 3">
    <name type="scientific">Vitrella brassicaformis (strain CCMP3155)</name>
    <dbReference type="NCBI Taxonomy" id="1169540"/>
    <lineage>
        <taxon>Eukaryota</taxon>
        <taxon>Sar</taxon>
        <taxon>Alveolata</taxon>
        <taxon>Colpodellida</taxon>
        <taxon>Vitrellaceae</taxon>
        <taxon>Vitrella</taxon>
    </lineage>
</organism>
<gene>
    <name evidence="2" type="ORF">Vbra_5945</name>
</gene>
<feature type="compositionally biased region" description="Pro residues" evidence="1">
    <location>
        <begin position="119"/>
        <end position="130"/>
    </location>
</feature>
<feature type="compositionally biased region" description="Low complexity" evidence="1">
    <location>
        <begin position="486"/>
        <end position="496"/>
    </location>
</feature>
<keyword evidence="3" id="KW-1185">Reference proteome</keyword>
<feature type="compositionally biased region" description="Low complexity" evidence="1">
    <location>
        <begin position="375"/>
        <end position="389"/>
    </location>
</feature>
<reference evidence="2 3" key="1">
    <citation type="submission" date="2014-11" db="EMBL/GenBank/DDBJ databases">
        <authorList>
            <person name="Zhu J."/>
            <person name="Qi W."/>
            <person name="Song R."/>
        </authorList>
    </citation>
    <scope>NUCLEOTIDE SEQUENCE [LARGE SCALE GENOMIC DNA]</scope>
</reference>
<dbReference type="VEuPathDB" id="CryptoDB:Vbra_5945"/>
<dbReference type="InParanoid" id="A0A0G4FTB1"/>
<feature type="region of interest" description="Disordered" evidence="1">
    <location>
        <begin position="367"/>
        <end position="456"/>
    </location>
</feature>
<dbReference type="Proteomes" id="UP000041254">
    <property type="component" value="Unassembled WGS sequence"/>
</dbReference>